<evidence type="ECO:0000313" key="2">
    <source>
        <dbReference type="Proteomes" id="UP001589753"/>
    </source>
</evidence>
<gene>
    <name evidence="1" type="ORF">ACFFUA_00620</name>
</gene>
<comment type="caution">
    <text evidence="1">The sequence shown here is derived from an EMBL/GenBank/DDBJ whole genome shotgun (WGS) entry which is preliminary data.</text>
</comment>
<dbReference type="EMBL" id="JBHMDI010000001">
    <property type="protein sequence ID" value="MFB9345977.1"/>
    <property type="molecule type" value="Genomic_DNA"/>
</dbReference>
<evidence type="ECO:0000313" key="1">
    <source>
        <dbReference type="EMBL" id="MFB9345977.1"/>
    </source>
</evidence>
<accession>A0ABV5L3N1</accession>
<dbReference type="RefSeq" id="WP_037804694.1">
    <property type="nucleotide sequence ID" value="NZ_JBHMDI010000001.1"/>
</dbReference>
<protein>
    <submittedName>
        <fullName evidence="1">Uncharacterized protein</fullName>
    </submittedName>
</protein>
<reference evidence="1 2" key="1">
    <citation type="submission" date="2024-09" db="EMBL/GenBank/DDBJ databases">
        <authorList>
            <person name="Sun Q."/>
            <person name="Mori K."/>
        </authorList>
    </citation>
    <scope>NUCLEOTIDE SEQUENCE [LARGE SCALE GENOMIC DNA]</scope>
    <source>
        <strain evidence="1 2">JCM 9767</strain>
    </source>
</reference>
<organism evidence="1 2">
    <name type="scientific">Streptomyces heliomycini</name>
    <dbReference type="NCBI Taxonomy" id="284032"/>
    <lineage>
        <taxon>Bacteria</taxon>
        <taxon>Bacillati</taxon>
        <taxon>Actinomycetota</taxon>
        <taxon>Actinomycetes</taxon>
        <taxon>Kitasatosporales</taxon>
        <taxon>Streptomycetaceae</taxon>
        <taxon>Streptomyces</taxon>
    </lineage>
</organism>
<name>A0ABV5L3N1_9ACTN</name>
<sequence>MTLRRTGIGRAPRFSWRKGKPLVESAPGVVAELARQVGLITTAVGDRQVPAVALVERLIAEGGRAVLAENCAADVAEYGEDA</sequence>
<proteinExistence type="predicted"/>
<dbReference type="Proteomes" id="UP001589753">
    <property type="component" value="Unassembled WGS sequence"/>
</dbReference>
<keyword evidence="2" id="KW-1185">Reference proteome</keyword>